<feature type="domain" description="Outer membrane protein beta-barrel" evidence="4">
    <location>
        <begin position="375"/>
        <end position="768"/>
    </location>
</feature>
<protein>
    <submittedName>
        <fullName evidence="5">Outer membrane receptor proteins, mostly Fe transport</fullName>
    </submittedName>
</protein>
<keyword evidence="3" id="KW-0998">Cell outer membrane</keyword>
<dbReference type="Proteomes" id="UP000191112">
    <property type="component" value="Unassembled WGS sequence"/>
</dbReference>
<dbReference type="PANTHER" id="PTHR40980:SF4">
    <property type="entry name" value="TONB-DEPENDENT RECEPTOR-LIKE BETA-BARREL DOMAIN-CONTAINING PROTEIN"/>
    <property type="match status" value="1"/>
</dbReference>
<dbReference type="Pfam" id="PF14905">
    <property type="entry name" value="OMP_b-brl_3"/>
    <property type="match status" value="1"/>
</dbReference>
<dbReference type="GO" id="GO:0009279">
    <property type="term" value="C:cell outer membrane"/>
    <property type="evidence" value="ECO:0007669"/>
    <property type="project" value="UniProtKB-SubCell"/>
</dbReference>
<gene>
    <name evidence="5" type="ORF">SAMN05660477_02971</name>
</gene>
<evidence type="ECO:0000256" key="1">
    <source>
        <dbReference type="ARBA" id="ARBA00004442"/>
    </source>
</evidence>
<dbReference type="InterPro" id="IPR036942">
    <property type="entry name" value="Beta-barrel_TonB_sf"/>
</dbReference>
<dbReference type="EMBL" id="FUYZ01000013">
    <property type="protein sequence ID" value="SKC09437.1"/>
    <property type="molecule type" value="Genomic_DNA"/>
</dbReference>
<organism evidence="5 6">
    <name type="scientific">Soonwooa buanensis</name>
    <dbReference type="NCBI Taxonomy" id="619805"/>
    <lineage>
        <taxon>Bacteria</taxon>
        <taxon>Pseudomonadati</taxon>
        <taxon>Bacteroidota</taxon>
        <taxon>Flavobacteriia</taxon>
        <taxon>Flavobacteriales</taxon>
        <taxon>Weeksellaceae</taxon>
        <taxon>Chryseobacterium group</taxon>
        <taxon>Soonwooa</taxon>
    </lineage>
</organism>
<dbReference type="STRING" id="619805.SAMN05660477_02971"/>
<dbReference type="Gene3D" id="2.40.170.20">
    <property type="entry name" value="TonB-dependent receptor, beta-barrel domain"/>
    <property type="match status" value="1"/>
</dbReference>
<keyword evidence="5" id="KW-0675">Receptor</keyword>
<proteinExistence type="predicted"/>
<dbReference type="PANTHER" id="PTHR40980">
    <property type="entry name" value="PLUG DOMAIN-CONTAINING PROTEIN"/>
    <property type="match status" value="1"/>
</dbReference>
<dbReference type="RefSeq" id="WP_079668190.1">
    <property type="nucleotide sequence ID" value="NZ_FUYZ01000013.1"/>
</dbReference>
<keyword evidence="2" id="KW-0472">Membrane</keyword>
<accession>A0A1T5GM27</accession>
<name>A0A1T5GM27_9FLAO</name>
<evidence type="ECO:0000313" key="6">
    <source>
        <dbReference type="Proteomes" id="UP000191112"/>
    </source>
</evidence>
<dbReference type="AlphaFoldDB" id="A0A1T5GM27"/>
<dbReference type="InterPro" id="IPR041700">
    <property type="entry name" value="OMP_b-brl_3"/>
</dbReference>
<evidence type="ECO:0000256" key="3">
    <source>
        <dbReference type="ARBA" id="ARBA00023237"/>
    </source>
</evidence>
<reference evidence="5 6" key="1">
    <citation type="submission" date="2017-02" db="EMBL/GenBank/DDBJ databases">
        <authorList>
            <person name="Peterson S.W."/>
        </authorList>
    </citation>
    <scope>NUCLEOTIDE SEQUENCE [LARGE SCALE GENOMIC DNA]</scope>
    <source>
        <strain evidence="5 6">DSM 22323</strain>
    </source>
</reference>
<evidence type="ECO:0000259" key="4">
    <source>
        <dbReference type="Pfam" id="PF14905"/>
    </source>
</evidence>
<sequence>MKNLILILFILPIYLFGQKKIEILVTNQKNETVSNAKVELYSKADSLVTSHFTDEKGKALFEINQNATVKFVVTDLEYEVFSKSFDENEIKETLHFILKKNEHEIEEVVLTKQKPIVKRKIDRLEFNVENSNISSLNAWEILKKTPGVNVIDNTIKIKGSSGILVTINDKKVMMSPDELQNLLENTSGDEIKSVEVITNPPAKYEASGSAVLNIVMKKAKLEGYKGTLSGRFIQSKYAKGSVTTSHQYKKNKFSTMFSYSKGAGDYLREGTDVVYYEESGTTWKSIMNRKDSNYNQNTLNFSADYELDSLTNFSLNYTGYFSPKTKGLYDVPTEITNANNQVESTYRTLNDHHWRTINNTLSFQADRKLNENSSLTWVNYFATNNYKKSEDIQTHLNFVNQDPKFSRFVTNNLQDIQLFSTQLDYSWENDKWQLESGAKYSLVKTNSVLAFADNEFGDLQNCPEKSNDFDYKEYNFAAYASLALDLKKWSFKVGLRAENTSLEGIVSEPYEINKNDYLKLFPTFYAQYTTDNKHQFGFSYGKRISRPSYSWLNPAKSYYNLFSYFQGDPNLKATIIHNLNFIYNFKEWNFDFYYRKEVDPSMEISYQNPETNQLIYHFTNIQKGQAYGVDIYKNFMLKDWLSLSVSESLEHNENYFFGMDGNLYKNKIFSLNSNISTSFTLDKKTDWNLQLGNMFYTGGVQGNLRIGSASTTYLIMNRKFYQKRLEASLYFNDIFRTSGDKIRTRYANQNNYFLDYRDAQSFSISLKYNFGNQKLKATKKIKSADEQGRM</sequence>
<keyword evidence="6" id="KW-1185">Reference proteome</keyword>
<evidence type="ECO:0000313" key="5">
    <source>
        <dbReference type="EMBL" id="SKC09437.1"/>
    </source>
</evidence>
<evidence type="ECO:0000256" key="2">
    <source>
        <dbReference type="ARBA" id="ARBA00023136"/>
    </source>
</evidence>
<dbReference type="SUPFAM" id="SSF56935">
    <property type="entry name" value="Porins"/>
    <property type="match status" value="1"/>
</dbReference>
<comment type="subcellular location">
    <subcellularLocation>
        <location evidence="1">Cell outer membrane</location>
    </subcellularLocation>
</comment>
<dbReference type="OrthoDB" id="8764943at2"/>